<comment type="caution">
    <text evidence="2">The sequence shown here is derived from an EMBL/GenBank/DDBJ whole genome shotgun (WGS) entry which is preliminary data.</text>
</comment>
<sequence length="105" mass="12189">MNYLNWLHKTYPELNEISNETINSHIDKAKSDTELFREFIKVLGSLFFIIPFNLYLYISGIQASNSLLYWLLVAASIAVGGFIGLYCEQKVIKKRLKKIIQLKVF</sequence>
<dbReference type="EMBL" id="LAZR01000910">
    <property type="protein sequence ID" value="KKN54832.1"/>
    <property type="molecule type" value="Genomic_DNA"/>
</dbReference>
<organism evidence="2">
    <name type="scientific">marine sediment metagenome</name>
    <dbReference type="NCBI Taxonomy" id="412755"/>
    <lineage>
        <taxon>unclassified sequences</taxon>
        <taxon>metagenomes</taxon>
        <taxon>ecological metagenomes</taxon>
    </lineage>
</organism>
<evidence type="ECO:0000256" key="1">
    <source>
        <dbReference type="SAM" id="Phobius"/>
    </source>
</evidence>
<proteinExistence type="predicted"/>
<keyword evidence="1" id="KW-0812">Transmembrane</keyword>
<dbReference type="AlphaFoldDB" id="A0A0F9RY48"/>
<reference evidence="2" key="1">
    <citation type="journal article" date="2015" name="Nature">
        <title>Complex archaea that bridge the gap between prokaryotes and eukaryotes.</title>
        <authorList>
            <person name="Spang A."/>
            <person name="Saw J.H."/>
            <person name="Jorgensen S.L."/>
            <person name="Zaremba-Niedzwiedzka K."/>
            <person name="Martijn J."/>
            <person name="Lind A.E."/>
            <person name="van Eijk R."/>
            <person name="Schleper C."/>
            <person name="Guy L."/>
            <person name="Ettema T.J."/>
        </authorList>
    </citation>
    <scope>NUCLEOTIDE SEQUENCE</scope>
</reference>
<name>A0A0F9RY48_9ZZZZ</name>
<gene>
    <name evidence="2" type="ORF">LCGC14_0588430</name>
</gene>
<keyword evidence="1" id="KW-0472">Membrane</keyword>
<feature type="transmembrane region" description="Helical" evidence="1">
    <location>
        <begin position="67"/>
        <end position="87"/>
    </location>
</feature>
<evidence type="ECO:0000313" key="2">
    <source>
        <dbReference type="EMBL" id="KKN54832.1"/>
    </source>
</evidence>
<feature type="transmembrane region" description="Helical" evidence="1">
    <location>
        <begin position="39"/>
        <end position="61"/>
    </location>
</feature>
<protein>
    <submittedName>
        <fullName evidence="2">Uncharacterized protein</fullName>
    </submittedName>
</protein>
<accession>A0A0F9RY48</accession>
<keyword evidence="1" id="KW-1133">Transmembrane helix</keyword>